<keyword evidence="10" id="KW-0476">Mercury</keyword>
<name>A0A1T4SA14_9HYPH</name>
<dbReference type="OrthoDB" id="9813737at2"/>
<dbReference type="EMBL" id="FUWJ01000007">
    <property type="protein sequence ID" value="SKA25063.1"/>
    <property type="molecule type" value="Genomic_DNA"/>
</dbReference>
<reference evidence="17" key="1">
    <citation type="submission" date="2017-02" db="EMBL/GenBank/DDBJ databases">
        <authorList>
            <person name="Varghese N."/>
            <person name="Submissions S."/>
        </authorList>
    </citation>
    <scope>NUCLEOTIDE SEQUENCE [LARGE SCALE GENOMIC DNA]</scope>
    <source>
        <strain evidence="17">ATCC 27094</strain>
    </source>
</reference>
<dbReference type="Proteomes" id="UP000190092">
    <property type="component" value="Unassembled WGS sequence"/>
</dbReference>
<feature type="transmembrane region" description="Helical" evidence="15">
    <location>
        <begin position="71"/>
        <end position="88"/>
    </location>
</feature>
<dbReference type="Pfam" id="PF02411">
    <property type="entry name" value="MerT"/>
    <property type="match status" value="1"/>
</dbReference>
<evidence type="ECO:0000256" key="8">
    <source>
        <dbReference type="ARBA" id="ARBA00022692"/>
    </source>
</evidence>
<keyword evidence="11 15" id="KW-1133">Transmembrane helix</keyword>
<keyword evidence="12 15" id="KW-0472">Membrane</keyword>
<evidence type="ECO:0000313" key="16">
    <source>
        <dbReference type="EMBL" id="SKA25063.1"/>
    </source>
</evidence>
<evidence type="ECO:0000256" key="5">
    <source>
        <dbReference type="ARBA" id="ARBA00022466"/>
    </source>
</evidence>
<evidence type="ECO:0000256" key="3">
    <source>
        <dbReference type="ARBA" id="ARBA00017053"/>
    </source>
</evidence>
<dbReference type="GO" id="GO:0015097">
    <property type="term" value="F:mercury ion transmembrane transporter activity"/>
    <property type="evidence" value="ECO:0007669"/>
    <property type="project" value="InterPro"/>
</dbReference>
<evidence type="ECO:0000256" key="2">
    <source>
        <dbReference type="ARBA" id="ARBA00008224"/>
    </source>
</evidence>
<comment type="similarity">
    <text evidence="2">Belongs to the MerT family.</text>
</comment>
<dbReference type="GO" id="GO:0005886">
    <property type="term" value="C:plasma membrane"/>
    <property type="evidence" value="ECO:0007669"/>
    <property type="project" value="UniProtKB-SubCell"/>
</dbReference>
<evidence type="ECO:0000256" key="6">
    <source>
        <dbReference type="ARBA" id="ARBA00022475"/>
    </source>
</evidence>
<dbReference type="GO" id="GO:0046872">
    <property type="term" value="F:metal ion binding"/>
    <property type="evidence" value="ECO:0007669"/>
    <property type="project" value="UniProtKB-KW"/>
</dbReference>
<evidence type="ECO:0000256" key="15">
    <source>
        <dbReference type="SAM" id="Phobius"/>
    </source>
</evidence>
<evidence type="ECO:0000256" key="13">
    <source>
        <dbReference type="ARBA" id="ARBA00030934"/>
    </source>
</evidence>
<keyword evidence="6" id="KW-1003">Cell membrane</keyword>
<evidence type="ECO:0000256" key="9">
    <source>
        <dbReference type="ARBA" id="ARBA00022723"/>
    </source>
</evidence>
<dbReference type="InterPro" id="IPR003457">
    <property type="entry name" value="Transprt_MerT"/>
</dbReference>
<comment type="function">
    <text evidence="14">Involved in mercury resistance. Probably transfers a mercuric ion from the periplasmic Hg(2+)-binding protein MerP to the cytoplasmic mercuric reductase MerA.</text>
</comment>
<protein>
    <recommendedName>
        <fullName evidence="3">Mercuric transport protein MerT</fullName>
    </recommendedName>
    <alternativeName>
        <fullName evidence="13">Mercury ion transport protein</fullName>
    </alternativeName>
</protein>
<keyword evidence="8 15" id="KW-0812">Transmembrane</keyword>
<evidence type="ECO:0000256" key="11">
    <source>
        <dbReference type="ARBA" id="ARBA00022989"/>
    </source>
</evidence>
<evidence type="ECO:0000256" key="12">
    <source>
        <dbReference type="ARBA" id="ARBA00023136"/>
    </source>
</evidence>
<comment type="subcellular location">
    <subcellularLocation>
        <location evidence="1">Cell inner membrane</location>
        <topology evidence="1">Multi-pass membrane protein</topology>
    </subcellularLocation>
</comment>
<keyword evidence="4" id="KW-0813">Transport</keyword>
<evidence type="ECO:0000313" key="17">
    <source>
        <dbReference type="Proteomes" id="UP000190092"/>
    </source>
</evidence>
<keyword evidence="17" id="KW-1185">Reference proteome</keyword>
<evidence type="ECO:0000256" key="4">
    <source>
        <dbReference type="ARBA" id="ARBA00022448"/>
    </source>
</evidence>
<feature type="transmembrane region" description="Helical" evidence="15">
    <location>
        <begin position="113"/>
        <end position="132"/>
    </location>
</feature>
<feature type="transmembrane region" description="Helical" evidence="15">
    <location>
        <begin position="27"/>
        <end position="51"/>
    </location>
</feature>
<accession>A0A1T4SA14</accession>
<evidence type="ECO:0000256" key="14">
    <source>
        <dbReference type="ARBA" id="ARBA00045720"/>
    </source>
</evidence>
<dbReference type="RefSeq" id="WP_085936149.1">
    <property type="nucleotide sequence ID" value="NZ_FUWJ01000007.1"/>
</dbReference>
<keyword evidence="7" id="KW-0997">Cell inner membrane</keyword>
<evidence type="ECO:0000256" key="1">
    <source>
        <dbReference type="ARBA" id="ARBA00004429"/>
    </source>
</evidence>
<sequence length="138" mass="14399">MTIQAEDQGLQSADLSSRSKFGDKATLLSVGGILAALGAASCCVVPFGLFFAGVSGAWIGNLTALKPYQPLFVALAVGCLAAGFYFVYRKPKTAQCAEGSYCARPSSHSVSKIGLWIATVLIVVAVGFPYLARFLLDA</sequence>
<organism evidence="16 17">
    <name type="scientific">Enhydrobacter aerosaccus</name>
    <dbReference type="NCBI Taxonomy" id="225324"/>
    <lineage>
        <taxon>Bacteria</taxon>
        <taxon>Pseudomonadati</taxon>
        <taxon>Pseudomonadota</taxon>
        <taxon>Alphaproteobacteria</taxon>
        <taxon>Hyphomicrobiales</taxon>
        <taxon>Enhydrobacter</taxon>
    </lineage>
</organism>
<gene>
    <name evidence="16" type="ORF">SAMN02745126_04486</name>
</gene>
<keyword evidence="9" id="KW-0479">Metal-binding</keyword>
<dbReference type="AlphaFoldDB" id="A0A1T4SA14"/>
<dbReference type="STRING" id="225324.SAMN02745126_04486"/>
<keyword evidence="5" id="KW-0475">Mercuric resistance</keyword>
<evidence type="ECO:0000256" key="10">
    <source>
        <dbReference type="ARBA" id="ARBA00022914"/>
    </source>
</evidence>
<evidence type="ECO:0000256" key="7">
    <source>
        <dbReference type="ARBA" id="ARBA00022519"/>
    </source>
</evidence>
<proteinExistence type="inferred from homology"/>